<sequence length="101" mass="12052">MQGSDNERIVNHPFERPSFFNQMVQTVKKTKLKRVSRERRRCKRDTIPVRKETGAGSQQSEFGRHRNAGRKDEKNKEWSDGRLSHMNQEVACTMTKFQWRE</sequence>
<feature type="compositionally biased region" description="Basic residues" evidence="1">
    <location>
        <begin position="30"/>
        <end position="43"/>
    </location>
</feature>
<reference evidence="2 3" key="1">
    <citation type="submission" date="2021-06" db="EMBL/GenBank/DDBJ databases">
        <authorList>
            <person name="Palmer J.M."/>
        </authorList>
    </citation>
    <scope>NUCLEOTIDE SEQUENCE [LARGE SCALE GENOMIC DNA]</scope>
    <source>
        <strain evidence="2 3">AS_MEX2019</strain>
        <tissue evidence="2">Muscle</tissue>
    </source>
</reference>
<dbReference type="EMBL" id="JAHRIP010080387">
    <property type="protein sequence ID" value="MEQ2312821.1"/>
    <property type="molecule type" value="Genomic_DNA"/>
</dbReference>
<accession>A0ABV1A3G5</accession>
<evidence type="ECO:0000256" key="1">
    <source>
        <dbReference type="SAM" id="MobiDB-lite"/>
    </source>
</evidence>
<feature type="region of interest" description="Disordered" evidence="1">
    <location>
        <begin position="30"/>
        <end position="86"/>
    </location>
</feature>
<proteinExistence type="predicted"/>
<dbReference type="Proteomes" id="UP001469553">
    <property type="component" value="Unassembled WGS sequence"/>
</dbReference>
<organism evidence="2 3">
    <name type="scientific">Ameca splendens</name>
    <dbReference type="NCBI Taxonomy" id="208324"/>
    <lineage>
        <taxon>Eukaryota</taxon>
        <taxon>Metazoa</taxon>
        <taxon>Chordata</taxon>
        <taxon>Craniata</taxon>
        <taxon>Vertebrata</taxon>
        <taxon>Euteleostomi</taxon>
        <taxon>Actinopterygii</taxon>
        <taxon>Neopterygii</taxon>
        <taxon>Teleostei</taxon>
        <taxon>Neoteleostei</taxon>
        <taxon>Acanthomorphata</taxon>
        <taxon>Ovalentaria</taxon>
        <taxon>Atherinomorphae</taxon>
        <taxon>Cyprinodontiformes</taxon>
        <taxon>Goodeidae</taxon>
        <taxon>Ameca</taxon>
    </lineage>
</organism>
<evidence type="ECO:0000313" key="3">
    <source>
        <dbReference type="Proteomes" id="UP001469553"/>
    </source>
</evidence>
<feature type="compositionally biased region" description="Basic and acidic residues" evidence="1">
    <location>
        <begin position="69"/>
        <end position="83"/>
    </location>
</feature>
<evidence type="ECO:0000313" key="2">
    <source>
        <dbReference type="EMBL" id="MEQ2312821.1"/>
    </source>
</evidence>
<keyword evidence="3" id="KW-1185">Reference proteome</keyword>
<comment type="caution">
    <text evidence="2">The sequence shown here is derived from an EMBL/GenBank/DDBJ whole genome shotgun (WGS) entry which is preliminary data.</text>
</comment>
<protein>
    <submittedName>
        <fullName evidence="2">Uncharacterized protein</fullName>
    </submittedName>
</protein>
<feature type="compositionally biased region" description="Basic and acidic residues" evidence="1">
    <location>
        <begin position="44"/>
        <end position="53"/>
    </location>
</feature>
<name>A0ABV1A3G5_9TELE</name>
<gene>
    <name evidence="2" type="ORF">AMECASPLE_035170</name>
</gene>